<dbReference type="RefSeq" id="WP_088518569.1">
    <property type="nucleotide sequence ID" value="NZ_FYDG01000001.1"/>
</dbReference>
<proteinExistence type="predicted"/>
<protein>
    <recommendedName>
        <fullName evidence="8">DUF1656 domain-containing protein</fullName>
    </recommendedName>
</protein>
<gene>
    <name evidence="6" type="ORF">SAMN06265338_10149</name>
</gene>
<dbReference type="Pfam" id="PF07869">
    <property type="entry name" value="DUF1656"/>
    <property type="match status" value="1"/>
</dbReference>
<name>A0A212PW05_RHOAC</name>
<dbReference type="AlphaFoldDB" id="A0A212PW05"/>
<keyword evidence="4 5" id="KW-0472">Membrane</keyword>
<dbReference type="InterPro" id="IPR012451">
    <property type="entry name" value="DUF1656"/>
</dbReference>
<evidence type="ECO:0000256" key="1">
    <source>
        <dbReference type="ARBA" id="ARBA00022475"/>
    </source>
</evidence>
<evidence type="ECO:0000313" key="6">
    <source>
        <dbReference type="EMBL" id="SNB51157.1"/>
    </source>
</evidence>
<keyword evidence="1" id="KW-1003">Cell membrane</keyword>
<evidence type="ECO:0000256" key="4">
    <source>
        <dbReference type="ARBA" id="ARBA00023136"/>
    </source>
</evidence>
<feature type="transmembrane region" description="Helical" evidence="5">
    <location>
        <begin position="6"/>
        <end position="29"/>
    </location>
</feature>
<feature type="transmembrane region" description="Helical" evidence="5">
    <location>
        <begin position="41"/>
        <end position="63"/>
    </location>
</feature>
<evidence type="ECO:0008006" key="8">
    <source>
        <dbReference type="Google" id="ProtNLM"/>
    </source>
</evidence>
<evidence type="ECO:0000313" key="7">
    <source>
        <dbReference type="Proteomes" id="UP000198418"/>
    </source>
</evidence>
<dbReference type="EMBL" id="FYDG01000001">
    <property type="protein sequence ID" value="SNB51157.1"/>
    <property type="molecule type" value="Genomic_DNA"/>
</dbReference>
<evidence type="ECO:0000256" key="5">
    <source>
        <dbReference type="SAM" id="Phobius"/>
    </source>
</evidence>
<keyword evidence="3 5" id="KW-1133">Transmembrane helix</keyword>
<organism evidence="6 7">
    <name type="scientific">Rhodoblastus acidophilus</name>
    <name type="common">Rhodopseudomonas acidophila</name>
    <dbReference type="NCBI Taxonomy" id="1074"/>
    <lineage>
        <taxon>Bacteria</taxon>
        <taxon>Pseudomonadati</taxon>
        <taxon>Pseudomonadota</taxon>
        <taxon>Alphaproteobacteria</taxon>
        <taxon>Hyphomicrobiales</taxon>
        <taxon>Rhodoblastaceae</taxon>
        <taxon>Rhodoblastus</taxon>
    </lineage>
</organism>
<keyword evidence="2 5" id="KW-0812">Transmembrane</keyword>
<evidence type="ECO:0000256" key="2">
    <source>
        <dbReference type="ARBA" id="ARBA00022692"/>
    </source>
</evidence>
<accession>A0A212PW05</accession>
<reference evidence="7" key="1">
    <citation type="submission" date="2017-06" db="EMBL/GenBank/DDBJ databases">
        <authorList>
            <person name="Varghese N."/>
            <person name="Submissions S."/>
        </authorList>
    </citation>
    <scope>NUCLEOTIDE SEQUENCE [LARGE SCALE GENOMIC DNA]</scope>
    <source>
        <strain evidence="7">DSM 137</strain>
    </source>
</reference>
<keyword evidence="7" id="KW-1185">Reference proteome</keyword>
<dbReference type="Proteomes" id="UP000198418">
    <property type="component" value="Unassembled WGS sequence"/>
</dbReference>
<sequence length="70" mass="7758">MIHELNLFGVYLAPFVGDYALALLLFLPLRALAARVGALRLFWRPVFAEILLFACCLALIAFLPKPQAAL</sequence>
<evidence type="ECO:0000256" key="3">
    <source>
        <dbReference type="ARBA" id="ARBA00022989"/>
    </source>
</evidence>